<organism evidence="2 3">
    <name type="scientific">Cuculus canorus</name>
    <name type="common">Common cuckoo</name>
    <dbReference type="NCBI Taxonomy" id="55661"/>
    <lineage>
        <taxon>Eukaryota</taxon>
        <taxon>Metazoa</taxon>
        <taxon>Chordata</taxon>
        <taxon>Craniata</taxon>
        <taxon>Vertebrata</taxon>
        <taxon>Euteleostomi</taxon>
        <taxon>Archelosauria</taxon>
        <taxon>Archosauria</taxon>
        <taxon>Dinosauria</taxon>
        <taxon>Saurischia</taxon>
        <taxon>Theropoda</taxon>
        <taxon>Coelurosauria</taxon>
        <taxon>Aves</taxon>
        <taxon>Neognathae</taxon>
        <taxon>Neoaves</taxon>
        <taxon>Otidimorphae</taxon>
        <taxon>Cuculiformes</taxon>
        <taxon>Cuculidae</taxon>
        <taxon>Cuculus</taxon>
    </lineage>
</organism>
<gene>
    <name evidence="2" type="ORF">N303_14279</name>
</gene>
<dbReference type="AlphaFoldDB" id="A0A091GJI5"/>
<dbReference type="GO" id="GO:0005815">
    <property type="term" value="C:microtubule organizing center"/>
    <property type="evidence" value="ECO:0007669"/>
    <property type="project" value="TreeGrafter"/>
</dbReference>
<sequence length="123" mass="13987">AKMYKYLLFSPVQRNDLAILTELSTREICQIWAAASAYIRRQLLQKRAVHIGVGTFAVVPEHATVGEDKVLPIERPVFQPHRALKKFYNLSCATTKIPEEMPDAPLDFKEIAAAIHFRPEIVE</sequence>
<protein>
    <submittedName>
        <fullName evidence="2">Coiled-coil domain-containing protein 81</fullName>
    </submittedName>
</protein>
<name>A0A091GJI5_CUCCA</name>
<dbReference type="EMBL" id="KL448302">
    <property type="protein sequence ID" value="KFO82148.1"/>
    <property type="molecule type" value="Genomic_DNA"/>
</dbReference>
<evidence type="ECO:0000313" key="2">
    <source>
        <dbReference type="EMBL" id="KFO82148.1"/>
    </source>
</evidence>
<keyword evidence="3" id="KW-1185">Reference proteome</keyword>
<proteinExistence type="predicted"/>
<evidence type="ECO:0000313" key="3">
    <source>
        <dbReference type="Proteomes" id="UP000053760"/>
    </source>
</evidence>
<feature type="domain" description="CCDC81 HU" evidence="1">
    <location>
        <begin position="13"/>
        <end position="90"/>
    </location>
</feature>
<feature type="non-terminal residue" evidence="2">
    <location>
        <position position="1"/>
    </location>
</feature>
<reference evidence="2 3" key="1">
    <citation type="submission" date="2014-04" db="EMBL/GenBank/DDBJ databases">
        <title>Genome evolution of avian class.</title>
        <authorList>
            <person name="Zhang G."/>
            <person name="Li C."/>
        </authorList>
    </citation>
    <scope>NUCLEOTIDE SEQUENCE [LARGE SCALE GENOMIC DNA]</scope>
    <source>
        <strain evidence="2">BGI_N303</strain>
    </source>
</reference>
<dbReference type="Pfam" id="PF14908">
    <property type="entry name" value="HU-CCDC81_euk_1"/>
    <property type="match status" value="1"/>
</dbReference>
<accession>A0A091GJI5</accession>
<feature type="non-terminal residue" evidence="2">
    <location>
        <position position="123"/>
    </location>
</feature>
<dbReference type="InterPro" id="IPR028034">
    <property type="entry name" value="HU-CCDC81"/>
</dbReference>
<dbReference type="Proteomes" id="UP000053760">
    <property type="component" value="Unassembled WGS sequence"/>
</dbReference>
<dbReference type="InterPro" id="IPR026295">
    <property type="entry name" value="CCD81"/>
</dbReference>
<evidence type="ECO:0000259" key="1">
    <source>
        <dbReference type="Pfam" id="PF14908"/>
    </source>
</evidence>
<dbReference type="PANTHER" id="PTHR14362">
    <property type="entry name" value="COILED-COIL DOMAIN-CONTAINING PROTEIN 81"/>
    <property type="match status" value="1"/>
</dbReference>
<dbReference type="PANTHER" id="PTHR14362:SF2">
    <property type="entry name" value="COILED-COIL DOMAIN-CONTAINING PROTEIN 81"/>
    <property type="match status" value="1"/>
</dbReference>